<dbReference type="NCBIfam" id="NF005119">
    <property type="entry name" value="PRK06552.1"/>
    <property type="match status" value="1"/>
</dbReference>
<dbReference type="EC" id="4.1.3.16" evidence="6"/>
<dbReference type="InterPro" id="IPR000887">
    <property type="entry name" value="Aldlse_KDPG_KHG"/>
</dbReference>
<evidence type="ECO:0000256" key="4">
    <source>
        <dbReference type="ARBA" id="ARBA00023239"/>
    </source>
</evidence>
<keyword evidence="5" id="KW-0119">Carbohydrate metabolism</keyword>
<dbReference type="AlphaFoldDB" id="A0A269TFF9"/>
<dbReference type="GO" id="GO:0008675">
    <property type="term" value="F:2-dehydro-3-deoxy-phosphogluconate aldolase activity"/>
    <property type="evidence" value="ECO:0007669"/>
    <property type="project" value="UniProtKB-EC"/>
</dbReference>
<comment type="caution">
    <text evidence="6">The sequence shown here is derived from an EMBL/GenBank/DDBJ whole genome shotgun (WGS) entry which is preliminary data.</text>
</comment>
<dbReference type="EMBL" id="JABBJH010000006">
    <property type="protein sequence ID" value="NMK38932.1"/>
    <property type="molecule type" value="Genomic_DNA"/>
</dbReference>
<sequence>MDKLDVVNKIKEIGVVSVVRGKTPEEAIMMSEACIKGGVTAIELAFTTPRAHEVIEALSKKYADNPDVIIGAGTVLDAITARIAILAGAQFIVSPALDVETIKLCNRYRVAVMPGTTTLNGVITALEYGADVVKIFPGEILGMKAIKAIHGPLPQAPLMPTGGVNVENAGDWIKAGCVAVGAGGALTGGGKTADEITATAKKFIAAVQAARK</sequence>
<dbReference type="RefSeq" id="WP_095340373.1">
    <property type="nucleotide sequence ID" value="NZ_CABMON010000004.1"/>
</dbReference>
<gene>
    <name evidence="6" type="ORF">HG933_06005</name>
</gene>
<accession>A0A269TFF9</accession>
<dbReference type="EC" id="4.1.2.14" evidence="6"/>
<organism evidence="6 7">
    <name type="scientific">Megasphaera elsdenii</name>
    <dbReference type="NCBI Taxonomy" id="907"/>
    <lineage>
        <taxon>Bacteria</taxon>
        <taxon>Bacillati</taxon>
        <taxon>Bacillota</taxon>
        <taxon>Negativicutes</taxon>
        <taxon>Veillonellales</taxon>
        <taxon>Veillonellaceae</taxon>
        <taxon>Megasphaera</taxon>
    </lineage>
</organism>
<name>A0A269TFF9_MEGEL</name>
<dbReference type="PANTHER" id="PTHR30246:SF1">
    <property type="entry name" value="2-DEHYDRO-3-DEOXY-6-PHOSPHOGALACTONATE ALDOLASE-RELATED"/>
    <property type="match status" value="1"/>
</dbReference>
<dbReference type="InterPro" id="IPR013785">
    <property type="entry name" value="Aldolase_TIM"/>
</dbReference>
<comment type="subunit">
    <text evidence="3">Homotrimer.</text>
</comment>
<evidence type="ECO:0000256" key="2">
    <source>
        <dbReference type="ARBA" id="ARBA00006906"/>
    </source>
</evidence>
<evidence type="ECO:0000256" key="1">
    <source>
        <dbReference type="ARBA" id="ARBA00004761"/>
    </source>
</evidence>
<dbReference type="PANTHER" id="PTHR30246">
    <property type="entry name" value="2-KETO-3-DEOXY-6-PHOSPHOGLUCONATE ALDOLASE"/>
    <property type="match status" value="1"/>
</dbReference>
<proteinExistence type="inferred from homology"/>
<dbReference type="CDD" id="cd00452">
    <property type="entry name" value="KDPG_aldolase"/>
    <property type="match status" value="1"/>
</dbReference>
<dbReference type="Pfam" id="PF01081">
    <property type="entry name" value="Aldolase"/>
    <property type="match status" value="1"/>
</dbReference>
<evidence type="ECO:0000256" key="5">
    <source>
        <dbReference type="ARBA" id="ARBA00023277"/>
    </source>
</evidence>
<evidence type="ECO:0000256" key="3">
    <source>
        <dbReference type="ARBA" id="ARBA00011233"/>
    </source>
</evidence>
<evidence type="ECO:0000313" key="6">
    <source>
        <dbReference type="EMBL" id="NMK38932.1"/>
    </source>
</evidence>
<dbReference type="GO" id="GO:0008700">
    <property type="term" value="F:(R,S)-4-hydroxy-2-oxoglutarate aldolase activity"/>
    <property type="evidence" value="ECO:0007669"/>
    <property type="project" value="UniProtKB-EC"/>
</dbReference>
<comment type="similarity">
    <text evidence="2">Belongs to the KHG/KDPG aldolase family.</text>
</comment>
<dbReference type="SUPFAM" id="SSF51569">
    <property type="entry name" value="Aldolase"/>
    <property type="match status" value="1"/>
</dbReference>
<reference evidence="6 7" key="1">
    <citation type="submission" date="2020-04" db="EMBL/GenBank/DDBJ databases">
        <authorList>
            <person name="Hitch T.C.A."/>
            <person name="Wylensek D."/>
            <person name="Clavel T."/>
        </authorList>
    </citation>
    <scope>NUCLEOTIDE SEQUENCE [LARGE SCALE GENOMIC DNA]</scope>
    <source>
        <strain evidence="6 7">WCA-386-APC-2A</strain>
    </source>
</reference>
<dbReference type="Proteomes" id="UP000536773">
    <property type="component" value="Unassembled WGS sequence"/>
</dbReference>
<comment type="pathway">
    <text evidence="1">Carbohydrate acid metabolism.</text>
</comment>
<evidence type="ECO:0000313" key="7">
    <source>
        <dbReference type="Proteomes" id="UP000536773"/>
    </source>
</evidence>
<keyword evidence="4 6" id="KW-0456">Lyase</keyword>
<dbReference type="Gene3D" id="3.20.20.70">
    <property type="entry name" value="Aldolase class I"/>
    <property type="match status" value="1"/>
</dbReference>
<dbReference type="NCBIfam" id="TIGR01182">
    <property type="entry name" value="eda"/>
    <property type="match status" value="1"/>
</dbReference>
<protein>
    <submittedName>
        <fullName evidence="6">Bifunctional 2-keto-4-hydroxyglutarate aldolase/2-keto-3-deoxy-6-phosphogluconate aldolase</fullName>
        <ecNumber evidence="6">4.1.2.14</ecNumber>
        <ecNumber evidence="6">4.1.3.16</ecNumber>
    </submittedName>
</protein>